<dbReference type="HOGENOM" id="CLU_133350_0_0_1"/>
<dbReference type="AlphaFoldDB" id="W9W2K7"/>
<dbReference type="Gene3D" id="4.10.240.10">
    <property type="entry name" value="Zn(2)-C6 fungal-type DNA-binding domain"/>
    <property type="match status" value="1"/>
</dbReference>
<evidence type="ECO:0000259" key="5">
    <source>
        <dbReference type="PROSITE" id="PS50048"/>
    </source>
</evidence>
<keyword evidence="3" id="KW-0804">Transcription</keyword>
<sequence length="129" mass="14826">KRTLEACDRCRIKKTKCNGSSPCERCATDNAICVFRKVRRPRNRIVPRGYVELLEIQQQQLVRGIQKLYQYMKKETARIGAPLEETNDSRPLTHDILERLGVMEPEDLTSGHAFEADLEVLQQKLSRAG</sequence>
<evidence type="ECO:0000256" key="2">
    <source>
        <dbReference type="ARBA" id="ARBA00023125"/>
    </source>
</evidence>
<evidence type="ECO:0000256" key="1">
    <source>
        <dbReference type="ARBA" id="ARBA00023015"/>
    </source>
</evidence>
<dbReference type="GO" id="GO:0008270">
    <property type="term" value="F:zinc ion binding"/>
    <property type="evidence" value="ECO:0007669"/>
    <property type="project" value="InterPro"/>
</dbReference>
<gene>
    <name evidence="6" type="ORF">A1O7_02626</name>
</gene>
<dbReference type="eggNOG" id="ENOG502S8N8">
    <property type="taxonomic scope" value="Eukaryota"/>
</dbReference>
<dbReference type="SUPFAM" id="SSF57701">
    <property type="entry name" value="Zn2/Cys6 DNA-binding domain"/>
    <property type="match status" value="1"/>
</dbReference>
<proteinExistence type="predicted"/>
<dbReference type="GeneID" id="19177232"/>
<dbReference type="VEuPathDB" id="FungiDB:A1O7_02626"/>
<comment type="caution">
    <text evidence="6">The sequence shown here is derived from an EMBL/GenBank/DDBJ whole genome shotgun (WGS) entry which is preliminary data.</text>
</comment>
<dbReference type="InterPro" id="IPR052783">
    <property type="entry name" value="Metabolic/Drug-Res_Regulator"/>
</dbReference>
<dbReference type="PANTHER" id="PTHR47655:SF3">
    <property type="entry name" value="ZN(II)2CYS6 TRANSCRIPTION FACTOR (EUROFUNG)"/>
    <property type="match status" value="1"/>
</dbReference>
<evidence type="ECO:0000313" key="6">
    <source>
        <dbReference type="EMBL" id="EXJ62193.1"/>
    </source>
</evidence>
<organism evidence="6 7">
    <name type="scientific">Cladophialophora yegresii CBS 114405</name>
    <dbReference type="NCBI Taxonomy" id="1182544"/>
    <lineage>
        <taxon>Eukaryota</taxon>
        <taxon>Fungi</taxon>
        <taxon>Dikarya</taxon>
        <taxon>Ascomycota</taxon>
        <taxon>Pezizomycotina</taxon>
        <taxon>Eurotiomycetes</taxon>
        <taxon>Chaetothyriomycetidae</taxon>
        <taxon>Chaetothyriales</taxon>
        <taxon>Herpotrichiellaceae</taxon>
        <taxon>Cladophialophora</taxon>
    </lineage>
</organism>
<feature type="domain" description="Zn(2)-C6 fungal-type" evidence="5">
    <location>
        <begin position="6"/>
        <end position="35"/>
    </location>
</feature>
<dbReference type="GO" id="GO:0003677">
    <property type="term" value="F:DNA binding"/>
    <property type="evidence" value="ECO:0007669"/>
    <property type="project" value="UniProtKB-KW"/>
</dbReference>
<name>W9W2K7_9EURO</name>
<dbReference type="InterPro" id="IPR001138">
    <property type="entry name" value="Zn2Cys6_DnaBD"/>
</dbReference>
<evidence type="ECO:0000256" key="4">
    <source>
        <dbReference type="ARBA" id="ARBA00023242"/>
    </source>
</evidence>
<dbReference type="STRING" id="1182544.W9W2K7"/>
<dbReference type="CDD" id="cd00067">
    <property type="entry name" value="GAL4"/>
    <property type="match status" value="1"/>
</dbReference>
<feature type="non-terminal residue" evidence="6">
    <location>
        <position position="129"/>
    </location>
</feature>
<evidence type="ECO:0000313" key="7">
    <source>
        <dbReference type="Proteomes" id="UP000019473"/>
    </source>
</evidence>
<keyword evidence="7" id="KW-1185">Reference proteome</keyword>
<keyword evidence="4" id="KW-0539">Nucleus</keyword>
<dbReference type="InterPro" id="IPR036864">
    <property type="entry name" value="Zn2-C6_fun-type_DNA-bd_sf"/>
</dbReference>
<dbReference type="RefSeq" id="XP_007754847.1">
    <property type="nucleotide sequence ID" value="XM_007756657.1"/>
</dbReference>
<feature type="non-terminal residue" evidence="6">
    <location>
        <position position="1"/>
    </location>
</feature>
<evidence type="ECO:0000256" key="3">
    <source>
        <dbReference type="ARBA" id="ARBA00023163"/>
    </source>
</evidence>
<keyword evidence="1" id="KW-0805">Transcription regulation</keyword>
<dbReference type="PROSITE" id="PS50048">
    <property type="entry name" value="ZN2_CY6_FUNGAL_2"/>
    <property type="match status" value="1"/>
</dbReference>
<dbReference type="GO" id="GO:0000981">
    <property type="term" value="F:DNA-binding transcription factor activity, RNA polymerase II-specific"/>
    <property type="evidence" value="ECO:0007669"/>
    <property type="project" value="InterPro"/>
</dbReference>
<protein>
    <recommendedName>
        <fullName evidence="5">Zn(2)-C6 fungal-type domain-containing protein</fullName>
    </recommendedName>
</protein>
<dbReference type="Proteomes" id="UP000019473">
    <property type="component" value="Unassembled WGS sequence"/>
</dbReference>
<keyword evidence="2" id="KW-0238">DNA-binding</keyword>
<dbReference type="Pfam" id="PF00172">
    <property type="entry name" value="Zn_clus"/>
    <property type="match status" value="1"/>
</dbReference>
<reference evidence="6 7" key="1">
    <citation type="submission" date="2013-03" db="EMBL/GenBank/DDBJ databases">
        <title>The Genome Sequence of Cladophialophora yegresii CBS 114405.</title>
        <authorList>
            <consortium name="The Broad Institute Genomics Platform"/>
            <person name="Cuomo C."/>
            <person name="de Hoog S."/>
            <person name="Gorbushina A."/>
            <person name="Walker B."/>
            <person name="Young S.K."/>
            <person name="Zeng Q."/>
            <person name="Gargeya S."/>
            <person name="Fitzgerald M."/>
            <person name="Haas B."/>
            <person name="Abouelleil A."/>
            <person name="Allen A.W."/>
            <person name="Alvarado L."/>
            <person name="Arachchi H.M."/>
            <person name="Berlin A.M."/>
            <person name="Chapman S.B."/>
            <person name="Gainer-Dewar J."/>
            <person name="Goldberg J."/>
            <person name="Griggs A."/>
            <person name="Gujja S."/>
            <person name="Hansen M."/>
            <person name="Howarth C."/>
            <person name="Imamovic A."/>
            <person name="Ireland A."/>
            <person name="Larimer J."/>
            <person name="McCowan C."/>
            <person name="Murphy C."/>
            <person name="Pearson M."/>
            <person name="Poon T.W."/>
            <person name="Priest M."/>
            <person name="Roberts A."/>
            <person name="Saif S."/>
            <person name="Shea T."/>
            <person name="Sisk P."/>
            <person name="Sykes S."/>
            <person name="Wortman J."/>
            <person name="Nusbaum C."/>
            <person name="Birren B."/>
        </authorList>
    </citation>
    <scope>NUCLEOTIDE SEQUENCE [LARGE SCALE GENOMIC DNA]</scope>
    <source>
        <strain evidence="6 7">CBS 114405</strain>
    </source>
</reference>
<dbReference type="SMART" id="SM00066">
    <property type="entry name" value="GAL4"/>
    <property type="match status" value="1"/>
</dbReference>
<dbReference type="PANTHER" id="PTHR47655">
    <property type="entry name" value="QUINIC ACID UTILIZATION ACTIVATOR"/>
    <property type="match status" value="1"/>
</dbReference>
<accession>W9W2K7</accession>
<dbReference type="OrthoDB" id="4151048at2759"/>
<dbReference type="PROSITE" id="PS00463">
    <property type="entry name" value="ZN2_CY6_FUNGAL_1"/>
    <property type="match status" value="1"/>
</dbReference>
<dbReference type="EMBL" id="AMGW01000002">
    <property type="protein sequence ID" value="EXJ62193.1"/>
    <property type="molecule type" value="Genomic_DNA"/>
</dbReference>